<evidence type="ECO:0000256" key="2">
    <source>
        <dbReference type="SAM" id="MobiDB-lite"/>
    </source>
</evidence>
<evidence type="ECO:0000259" key="3">
    <source>
        <dbReference type="PROSITE" id="PS50114"/>
    </source>
</evidence>
<dbReference type="PANTHER" id="PTHR46855">
    <property type="entry name" value="OSJNBB0038F03.10 PROTEIN"/>
    <property type="match status" value="1"/>
</dbReference>
<keyword evidence="1" id="KW-0863">Zinc-finger</keyword>
<dbReference type="PANTHER" id="PTHR46855:SF1">
    <property type="entry name" value="GATA TRANSCRIPTION FACTOR 26"/>
    <property type="match status" value="1"/>
</dbReference>
<evidence type="ECO:0000313" key="5">
    <source>
        <dbReference type="Proteomes" id="UP001314263"/>
    </source>
</evidence>
<gene>
    <name evidence="4" type="ORF">CVIRNUC_008477</name>
</gene>
<dbReference type="Gene3D" id="3.30.50.10">
    <property type="entry name" value="Erythroid Transcription Factor GATA-1, subunit A"/>
    <property type="match status" value="1"/>
</dbReference>
<reference evidence="4 5" key="1">
    <citation type="submission" date="2023-10" db="EMBL/GenBank/DDBJ databases">
        <authorList>
            <person name="Maclean D."/>
            <person name="Macfadyen A."/>
        </authorList>
    </citation>
    <scope>NUCLEOTIDE SEQUENCE [LARGE SCALE GENOMIC DNA]</scope>
</reference>
<dbReference type="InterPro" id="IPR044589">
    <property type="entry name" value="GATA26/27"/>
</dbReference>
<dbReference type="Proteomes" id="UP001314263">
    <property type="component" value="Unassembled WGS sequence"/>
</dbReference>
<dbReference type="EMBL" id="CAUYUE010000012">
    <property type="protein sequence ID" value="CAK0785271.1"/>
    <property type="molecule type" value="Genomic_DNA"/>
</dbReference>
<protein>
    <recommendedName>
        <fullName evidence="3">GATA-type domain-containing protein</fullName>
    </recommendedName>
</protein>
<feature type="region of interest" description="Disordered" evidence="2">
    <location>
        <begin position="173"/>
        <end position="196"/>
    </location>
</feature>
<proteinExistence type="predicted"/>
<feature type="region of interest" description="Disordered" evidence="2">
    <location>
        <begin position="45"/>
        <end position="110"/>
    </location>
</feature>
<accession>A0AAV1IEY7</accession>
<keyword evidence="1" id="KW-0862">Zinc</keyword>
<evidence type="ECO:0000256" key="1">
    <source>
        <dbReference type="PROSITE-ProRule" id="PRU00094"/>
    </source>
</evidence>
<keyword evidence="1" id="KW-0479">Metal-binding</keyword>
<sequence length="205" mass="22010">MSKICAHCGASQSVCWRRGPEDKPLLCNACGARYLVKRSLEGYFPHSRPVRKGPVSRAKPLKGARKQHSAHLGVRNGPVQLKKQGRSSRNVRSSPKSSSSSDSRSTGTFVSRGTQTIPLFLPSAAPFQHIGTQMSGPPSLFTLAAAKHLQGFAGDDFSGLAVSALTLLRHSEANSSTTEEGTATPTQVVRRHPRKPAKATIRALF</sequence>
<dbReference type="GO" id="GO:0006355">
    <property type="term" value="P:regulation of DNA-templated transcription"/>
    <property type="evidence" value="ECO:0007669"/>
    <property type="project" value="InterPro"/>
</dbReference>
<dbReference type="InterPro" id="IPR000679">
    <property type="entry name" value="Znf_GATA"/>
</dbReference>
<feature type="compositionally biased region" description="Polar residues" evidence="2">
    <location>
        <begin position="173"/>
        <end position="187"/>
    </location>
</feature>
<organism evidence="4 5">
    <name type="scientific">Coccomyxa viridis</name>
    <dbReference type="NCBI Taxonomy" id="1274662"/>
    <lineage>
        <taxon>Eukaryota</taxon>
        <taxon>Viridiplantae</taxon>
        <taxon>Chlorophyta</taxon>
        <taxon>core chlorophytes</taxon>
        <taxon>Trebouxiophyceae</taxon>
        <taxon>Trebouxiophyceae incertae sedis</taxon>
        <taxon>Coccomyxaceae</taxon>
        <taxon>Coccomyxa</taxon>
    </lineage>
</organism>
<comment type="caution">
    <text evidence="4">The sequence shown here is derived from an EMBL/GenBank/DDBJ whole genome shotgun (WGS) entry which is preliminary data.</text>
</comment>
<feature type="compositionally biased region" description="Low complexity" evidence="2">
    <location>
        <begin position="87"/>
        <end position="105"/>
    </location>
</feature>
<dbReference type="GO" id="GO:0008270">
    <property type="term" value="F:zinc ion binding"/>
    <property type="evidence" value="ECO:0007669"/>
    <property type="project" value="UniProtKB-KW"/>
</dbReference>
<feature type="compositionally biased region" description="Basic residues" evidence="2">
    <location>
        <begin position="59"/>
        <end position="69"/>
    </location>
</feature>
<dbReference type="SMART" id="SM00401">
    <property type="entry name" value="ZnF_GATA"/>
    <property type="match status" value="1"/>
</dbReference>
<feature type="domain" description="GATA-type" evidence="3">
    <location>
        <begin position="1"/>
        <end position="31"/>
    </location>
</feature>
<dbReference type="SUPFAM" id="SSF57716">
    <property type="entry name" value="Glucocorticoid receptor-like (DNA-binding domain)"/>
    <property type="match status" value="1"/>
</dbReference>
<name>A0AAV1IEY7_9CHLO</name>
<evidence type="ECO:0000313" key="4">
    <source>
        <dbReference type="EMBL" id="CAK0785271.1"/>
    </source>
</evidence>
<dbReference type="PROSITE" id="PS50114">
    <property type="entry name" value="GATA_ZN_FINGER_2"/>
    <property type="match status" value="1"/>
</dbReference>
<dbReference type="GO" id="GO:0043565">
    <property type="term" value="F:sequence-specific DNA binding"/>
    <property type="evidence" value="ECO:0007669"/>
    <property type="project" value="InterPro"/>
</dbReference>
<keyword evidence="5" id="KW-1185">Reference proteome</keyword>
<dbReference type="InterPro" id="IPR013088">
    <property type="entry name" value="Znf_NHR/GATA"/>
</dbReference>
<dbReference type="CDD" id="cd00202">
    <property type="entry name" value="ZnF_GATA"/>
    <property type="match status" value="1"/>
</dbReference>
<dbReference type="AlphaFoldDB" id="A0AAV1IEY7"/>
<dbReference type="Pfam" id="PF00320">
    <property type="entry name" value="GATA"/>
    <property type="match status" value="1"/>
</dbReference>